<evidence type="ECO:0000313" key="1">
    <source>
        <dbReference type="EMBL" id="KAK7412080.1"/>
    </source>
</evidence>
<protein>
    <submittedName>
        <fullName evidence="1">Uncharacterized protein</fullName>
    </submittedName>
</protein>
<accession>A0AAN9XVN4</accession>
<gene>
    <name evidence="1" type="ORF">VNO78_03527</name>
</gene>
<keyword evidence="2" id="KW-1185">Reference proteome</keyword>
<dbReference type="EMBL" id="JAYMYS010000001">
    <property type="protein sequence ID" value="KAK7412080.1"/>
    <property type="molecule type" value="Genomic_DNA"/>
</dbReference>
<reference evidence="1 2" key="1">
    <citation type="submission" date="2024-01" db="EMBL/GenBank/DDBJ databases">
        <title>The genomes of 5 underutilized Papilionoideae crops provide insights into root nodulation and disease resistanc.</title>
        <authorList>
            <person name="Jiang F."/>
        </authorList>
    </citation>
    <scope>NUCLEOTIDE SEQUENCE [LARGE SCALE GENOMIC DNA]</scope>
    <source>
        <strain evidence="1">DUOXIRENSHENG_FW03</strain>
        <tissue evidence="1">Leaves</tissue>
    </source>
</reference>
<comment type="caution">
    <text evidence="1">The sequence shown here is derived from an EMBL/GenBank/DDBJ whole genome shotgun (WGS) entry which is preliminary data.</text>
</comment>
<organism evidence="1 2">
    <name type="scientific">Psophocarpus tetragonolobus</name>
    <name type="common">Winged bean</name>
    <name type="synonym">Dolichos tetragonolobus</name>
    <dbReference type="NCBI Taxonomy" id="3891"/>
    <lineage>
        <taxon>Eukaryota</taxon>
        <taxon>Viridiplantae</taxon>
        <taxon>Streptophyta</taxon>
        <taxon>Embryophyta</taxon>
        <taxon>Tracheophyta</taxon>
        <taxon>Spermatophyta</taxon>
        <taxon>Magnoliopsida</taxon>
        <taxon>eudicotyledons</taxon>
        <taxon>Gunneridae</taxon>
        <taxon>Pentapetalae</taxon>
        <taxon>rosids</taxon>
        <taxon>fabids</taxon>
        <taxon>Fabales</taxon>
        <taxon>Fabaceae</taxon>
        <taxon>Papilionoideae</taxon>
        <taxon>50 kb inversion clade</taxon>
        <taxon>NPAAA clade</taxon>
        <taxon>indigoferoid/millettioid clade</taxon>
        <taxon>Phaseoleae</taxon>
        <taxon>Psophocarpus</taxon>
    </lineage>
</organism>
<name>A0AAN9XVN4_PSOTE</name>
<proteinExistence type="predicted"/>
<evidence type="ECO:0000313" key="2">
    <source>
        <dbReference type="Proteomes" id="UP001386955"/>
    </source>
</evidence>
<sequence length="82" mass="9375">MTLFKDSRSHVTSFNLTTTRLFQVQSPPLQPFFLAATSLFDSARVAAIHFTNVTVQRVKEMEMMTCGERKSEITATRMKDMI</sequence>
<dbReference type="Proteomes" id="UP001386955">
    <property type="component" value="Unassembled WGS sequence"/>
</dbReference>
<dbReference type="AlphaFoldDB" id="A0AAN9XVN4"/>